<feature type="binding site" evidence="2">
    <location>
        <begin position="240"/>
        <end position="242"/>
    </location>
    <ligand>
        <name>L-glutamate</name>
        <dbReference type="ChEBI" id="CHEBI:29985"/>
    </ligand>
</feature>
<organism evidence="4 5">
    <name type="scientific">Gossypium darwinii</name>
    <name type="common">Darwin's cotton</name>
    <name type="synonym">Gossypium barbadense var. darwinii</name>
    <dbReference type="NCBI Taxonomy" id="34276"/>
    <lineage>
        <taxon>Eukaryota</taxon>
        <taxon>Viridiplantae</taxon>
        <taxon>Streptophyta</taxon>
        <taxon>Embryophyta</taxon>
        <taxon>Tracheophyta</taxon>
        <taxon>Spermatophyta</taxon>
        <taxon>Magnoliopsida</taxon>
        <taxon>eudicotyledons</taxon>
        <taxon>Gunneridae</taxon>
        <taxon>Pentapetalae</taxon>
        <taxon>rosids</taxon>
        <taxon>malvids</taxon>
        <taxon>Malvales</taxon>
        <taxon>Malvaceae</taxon>
        <taxon>Malvoideae</taxon>
        <taxon>Gossypium</taxon>
    </lineage>
</organism>
<feature type="binding site" evidence="2">
    <location>
        <position position="310"/>
    </location>
    <ligand>
        <name>L-glutamate</name>
        <dbReference type="ChEBI" id="CHEBI:29985"/>
    </ligand>
</feature>
<dbReference type="InterPro" id="IPR043137">
    <property type="entry name" value="GGT_ssub_C"/>
</dbReference>
<evidence type="ECO:0000313" key="4">
    <source>
        <dbReference type="EMBL" id="TXG74759.1"/>
    </source>
</evidence>
<dbReference type="InterPro" id="IPR000101">
    <property type="entry name" value="GGT_peptidase"/>
</dbReference>
<feature type="active site" description="Nucleophile" evidence="1">
    <location>
        <position position="222"/>
    </location>
</feature>
<dbReference type="InterPro" id="IPR043138">
    <property type="entry name" value="GGT_lsub"/>
</dbReference>
<feature type="binding site" evidence="2">
    <location>
        <position position="264"/>
    </location>
    <ligand>
        <name>L-glutamate</name>
        <dbReference type="ChEBI" id="CHEBI:29985"/>
    </ligand>
</feature>
<dbReference type="PRINTS" id="PR01210">
    <property type="entry name" value="GGTRANSPTASE"/>
</dbReference>
<dbReference type="SUPFAM" id="SSF56235">
    <property type="entry name" value="N-terminal nucleophile aminohydrolases (Ntn hydrolases)"/>
    <property type="match status" value="1"/>
</dbReference>
<feature type="binding site" evidence="2">
    <location>
        <begin position="293"/>
        <end position="294"/>
    </location>
    <ligand>
        <name>L-glutamate</name>
        <dbReference type="ChEBI" id="CHEBI:29985"/>
    </ligand>
</feature>
<evidence type="ECO:0000256" key="2">
    <source>
        <dbReference type="PIRSR" id="PIRSR600101-2"/>
    </source>
</evidence>
<evidence type="ECO:0000256" key="3">
    <source>
        <dbReference type="SAM" id="MobiDB-lite"/>
    </source>
</evidence>
<name>A0A5C7J082_GOSDA</name>
<sequence length="418" mass="45257">MYAGNATRKAKGGLSIGVPGQLAGLHLAWNQHGRLPWKRLVKPAENLARKGEVFTSNGDLLKVGDICYNKKLAKTLRKISVYGVETFYNGSIGFNLVNRIQEAGGILTITDLKKYKVKVREPITANILGLKIITMPLPSSGGVSMMLVLNILAQYAIPSGLSGSLGTHRLIEALKHAFAVRMNLGDPDFVKVSKVVADMLSPKTFGPNYYGGRWNQIHDHGTSHLSIVDTKRNAVSITNTVNGYFGSKILSPSTGIVLNNEMDDFSMPSNNSSGDTPPPAPPNFVHPGKRPLSSMTPHNRFEAVVGASGGANIIAATTQVLLNHFALGMDPLLSVMAPRVYHQLIPNVVRYENWTSVIGDHFEVPETIRTDLRKKGHVLERATSATESQFIVHDLDGKGHGELVVVSDPRKGGFPAGF</sequence>
<dbReference type="FunFam" id="1.10.246.130:FF:000001">
    <property type="entry name" value="Gamma-glutamyltransferase 5 isoform 1"/>
    <property type="match status" value="1"/>
</dbReference>
<protein>
    <recommendedName>
        <fullName evidence="6">Gamma-glutamyltransferase</fullName>
    </recommendedName>
</protein>
<dbReference type="Proteomes" id="UP000323506">
    <property type="component" value="Unassembled WGS sequence"/>
</dbReference>
<evidence type="ECO:0000313" key="5">
    <source>
        <dbReference type="Proteomes" id="UP000323506"/>
    </source>
</evidence>
<dbReference type="Pfam" id="PF01019">
    <property type="entry name" value="G_glu_transpept"/>
    <property type="match status" value="2"/>
</dbReference>
<dbReference type="PANTHER" id="PTHR11686">
    <property type="entry name" value="GAMMA GLUTAMYL TRANSPEPTIDASE"/>
    <property type="match status" value="1"/>
</dbReference>
<dbReference type="GO" id="GO:0006751">
    <property type="term" value="P:glutathione catabolic process"/>
    <property type="evidence" value="ECO:0007669"/>
    <property type="project" value="InterPro"/>
</dbReference>
<dbReference type="GO" id="GO:0036374">
    <property type="term" value="F:glutathione hydrolase activity"/>
    <property type="evidence" value="ECO:0007669"/>
    <property type="project" value="InterPro"/>
</dbReference>
<proteinExistence type="predicted"/>
<reference evidence="4 5" key="1">
    <citation type="submission" date="2019-06" db="EMBL/GenBank/DDBJ databases">
        <title>WGS assembly of Gossypium darwinii.</title>
        <authorList>
            <person name="Chen Z.J."/>
            <person name="Sreedasyam A."/>
            <person name="Ando A."/>
            <person name="Song Q."/>
            <person name="De L."/>
            <person name="Hulse-Kemp A."/>
            <person name="Ding M."/>
            <person name="Ye W."/>
            <person name="Kirkbride R."/>
            <person name="Jenkins J."/>
            <person name="Plott C."/>
            <person name="Lovell J."/>
            <person name="Lin Y.-M."/>
            <person name="Vaughn R."/>
            <person name="Liu B."/>
            <person name="Li W."/>
            <person name="Simpson S."/>
            <person name="Scheffler B."/>
            <person name="Saski C."/>
            <person name="Grover C."/>
            <person name="Hu G."/>
            <person name="Conover J."/>
            <person name="Carlson J."/>
            <person name="Shu S."/>
            <person name="Boston L."/>
            <person name="Williams M."/>
            <person name="Peterson D."/>
            <person name="Mcgee K."/>
            <person name="Jones D."/>
            <person name="Wendel J."/>
            <person name="Stelly D."/>
            <person name="Grimwood J."/>
            <person name="Schmutz J."/>
        </authorList>
    </citation>
    <scope>NUCLEOTIDE SEQUENCE [LARGE SCALE GENOMIC DNA]</scope>
    <source>
        <strain evidence="4">1808015.09</strain>
    </source>
</reference>
<evidence type="ECO:0000256" key="1">
    <source>
        <dbReference type="PIRSR" id="PIRSR600101-1"/>
    </source>
</evidence>
<dbReference type="EMBL" id="ML700930">
    <property type="protein sequence ID" value="TXG74759.1"/>
    <property type="molecule type" value="Genomic_DNA"/>
</dbReference>
<dbReference type="PANTHER" id="PTHR11686:SF34">
    <property type="entry name" value="GLUTATHIONE HYDROLASE 1-RELATED"/>
    <property type="match status" value="1"/>
</dbReference>
<accession>A0A5C7J082</accession>
<dbReference type="Gene3D" id="1.10.246.130">
    <property type="match status" value="1"/>
</dbReference>
<dbReference type="InterPro" id="IPR029055">
    <property type="entry name" value="Ntn_hydrolases_N"/>
</dbReference>
<dbReference type="GO" id="GO:0005886">
    <property type="term" value="C:plasma membrane"/>
    <property type="evidence" value="ECO:0007669"/>
    <property type="project" value="TreeGrafter"/>
</dbReference>
<gene>
    <name evidence="4" type="ORF">ES288_1Z013100v1</name>
</gene>
<evidence type="ECO:0008006" key="6">
    <source>
        <dbReference type="Google" id="ProtNLM"/>
    </source>
</evidence>
<keyword evidence="5" id="KW-1185">Reference proteome</keyword>
<dbReference type="Gene3D" id="3.60.20.40">
    <property type="match status" value="1"/>
</dbReference>
<feature type="region of interest" description="Disordered" evidence="3">
    <location>
        <begin position="261"/>
        <end position="289"/>
    </location>
</feature>
<dbReference type="AlphaFoldDB" id="A0A5C7J082"/>